<keyword evidence="2" id="KW-1003">Cell membrane</keyword>
<evidence type="ECO:0000256" key="6">
    <source>
        <dbReference type="SAM" id="Phobius"/>
    </source>
</evidence>
<feature type="domain" description="Major facilitator superfamily (MFS) profile" evidence="7">
    <location>
        <begin position="20"/>
        <end position="392"/>
    </location>
</feature>
<dbReference type="Pfam" id="PF07690">
    <property type="entry name" value="MFS_1"/>
    <property type="match status" value="1"/>
</dbReference>
<feature type="transmembrane region" description="Helical" evidence="6">
    <location>
        <begin position="217"/>
        <end position="240"/>
    </location>
</feature>
<organism evidence="8 9">
    <name type="scientific">Pseudonocardia acidicola</name>
    <dbReference type="NCBI Taxonomy" id="2724939"/>
    <lineage>
        <taxon>Bacteria</taxon>
        <taxon>Bacillati</taxon>
        <taxon>Actinomycetota</taxon>
        <taxon>Actinomycetes</taxon>
        <taxon>Pseudonocardiales</taxon>
        <taxon>Pseudonocardiaceae</taxon>
        <taxon>Pseudonocardia</taxon>
    </lineage>
</organism>
<evidence type="ECO:0000259" key="7">
    <source>
        <dbReference type="PROSITE" id="PS50850"/>
    </source>
</evidence>
<gene>
    <name evidence="8" type="ORF">HF526_02770</name>
</gene>
<keyword evidence="9" id="KW-1185">Reference proteome</keyword>
<dbReference type="PROSITE" id="PS50850">
    <property type="entry name" value="MFS"/>
    <property type="match status" value="1"/>
</dbReference>
<dbReference type="Gene3D" id="1.20.1250.20">
    <property type="entry name" value="MFS general substrate transporter like domains"/>
    <property type="match status" value="1"/>
</dbReference>
<feature type="transmembrane region" description="Helical" evidence="6">
    <location>
        <begin position="368"/>
        <end position="389"/>
    </location>
</feature>
<evidence type="ECO:0000256" key="4">
    <source>
        <dbReference type="ARBA" id="ARBA00022989"/>
    </source>
</evidence>
<dbReference type="InterPro" id="IPR011701">
    <property type="entry name" value="MFS"/>
</dbReference>
<sequence>MPDDLAPGAAAAPARDQNRRLRLLQLSALTSTCDRFALAPLLVLIAIDLGASLAAVAAVASGYFLAYGLMQPVWGLLSDRIGRVRVMRVALVGAAVGGIASVFAPTLVVLGVSRVLAGGCFAALIPASLVYVGDSWPPQVRQRPLSDVLAASALGTATATAGAGLLADLLGWRAVFGVTGVAGIALWFALRKLPEPQLGPATGNPLRPVGRVLVSGWAWTVLLLAFVEGIVVLGALTYLAPALQSLGSTAAVAGLASAGFGVGALIWSRVVRLLVGRVPPAGLAAIGGGFLAAAWAGPAVAVNLVTVLIAGLLLGGSWAFLHSTLQSWATDVVPQARAAAVALFAAVLFFGSSVGTAIGASAANEGAFVLLFRVALAVAVPLAVVAVLARARYDGRRSPTAA</sequence>
<dbReference type="SUPFAM" id="SSF103473">
    <property type="entry name" value="MFS general substrate transporter"/>
    <property type="match status" value="1"/>
</dbReference>
<evidence type="ECO:0000256" key="5">
    <source>
        <dbReference type="ARBA" id="ARBA00023136"/>
    </source>
</evidence>
<dbReference type="PANTHER" id="PTHR43124:SF3">
    <property type="entry name" value="CHLORAMPHENICOL EFFLUX PUMP RV0191"/>
    <property type="match status" value="1"/>
</dbReference>
<evidence type="ECO:0000256" key="3">
    <source>
        <dbReference type="ARBA" id="ARBA00022692"/>
    </source>
</evidence>
<dbReference type="Proteomes" id="UP000820669">
    <property type="component" value="Unassembled WGS sequence"/>
</dbReference>
<evidence type="ECO:0000256" key="1">
    <source>
        <dbReference type="ARBA" id="ARBA00004651"/>
    </source>
</evidence>
<feature type="transmembrane region" description="Helical" evidence="6">
    <location>
        <begin position="53"/>
        <end position="77"/>
    </location>
</feature>
<dbReference type="InterPro" id="IPR020846">
    <property type="entry name" value="MFS_dom"/>
</dbReference>
<comment type="subcellular location">
    <subcellularLocation>
        <location evidence="1">Cell membrane</location>
        <topology evidence="1">Multi-pass membrane protein</topology>
    </subcellularLocation>
</comment>
<reference evidence="8 9" key="1">
    <citation type="submission" date="2020-04" db="EMBL/GenBank/DDBJ databases">
        <authorList>
            <person name="Klaysubun C."/>
            <person name="Duangmal K."/>
            <person name="Lipun K."/>
        </authorList>
    </citation>
    <scope>NUCLEOTIDE SEQUENCE [LARGE SCALE GENOMIC DNA]</scope>
    <source>
        <strain evidence="8 9">K10HN5</strain>
    </source>
</reference>
<feature type="transmembrane region" description="Helical" evidence="6">
    <location>
        <begin position="341"/>
        <end position="362"/>
    </location>
</feature>
<feature type="transmembrane region" description="Helical" evidence="6">
    <location>
        <begin position="89"/>
        <end position="109"/>
    </location>
</feature>
<evidence type="ECO:0000313" key="8">
    <source>
        <dbReference type="EMBL" id="NMH96252.1"/>
    </source>
</evidence>
<protein>
    <submittedName>
        <fullName evidence="8">MFS transporter</fullName>
    </submittedName>
</protein>
<feature type="transmembrane region" description="Helical" evidence="6">
    <location>
        <begin position="301"/>
        <end position="321"/>
    </location>
</feature>
<name>A0ABX1S6L5_9PSEU</name>
<dbReference type="InterPro" id="IPR050189">
    <property type="entry name" value="MFS_Efflux_Transporters"/>
</dbReference>
<feature type="transmembrane region" description="Helical" evidence="6">
    <location>
        <begin position="274"/>
        <end position="295"/>
    </location>
</feature>
<dbReference type="RefSeq" id="WP_169379615.1">
    <property type="nucleotide sequence ID" value="NZ_JAAXLA010000003.1"/>
</dbReference>
<feature type="transmembrane region" description="Helical" evidence="6">
    <location>
        <begin position="145"/>
        <end position="166"/>
    </location>
</feature>
<dbReference type="PANTHER" id="PTHR43124">
    <property type="entry name" value="PURINE EFFLUX PUMP PBUE"/>
    <property type="match status" value="1"/>
</dbReference>
<comment type="caution">
    <text evidence="8">The sequence shown here is derived from an EMBL/GenBank/DDBJ whole genome shotgun (WGS) entry which is preliminary data.</text>
</comment>
<keyword evidence="5 6" id="KW-0472">Membrane</keyword>
<proteinExistence type="predicted"/>
<dbReference type="InterPro" id="IPR036259">
    <property type="entry name" value="MFS_trans_sf"/>
</dbReference>
<accession>A0ABX1S6L5</accession>
<feature type="transmembrane region" description="Helical" evidence="6">
    <location>
        <begin position="246"/>
        <end position="267"/>
    </location>
</feature>
<dbReference type="EMBL" id="JAAXLA010000003">
    <property type="protein sequence ID" value="NMH96252.1"/>
    <property type="molecule type" value="Genomic_DNA"/>
</dbReference>
<keyword evidence="3 6" id="KW-0812">Transmembrane</keyword>
<keyword evidence="4 6" id="KW-1133">Transmembrane helix</keyword>
<evidence type="ECO:0000256" key="2">
    <source>
        <dbReference type="ARBA" id="ARBA00022475"/>
    </source>
</evidence>
<feature type="transmembrane region" description="Helical" evidence="6">
    <location>
        <begin position="172"/>
        <end position="190"/>
    </location>
</feature>
<evidence type="ECO:0000313" key="9">
    <source>
        <dbReference type="Proteomes" id="UP000820669"/>
    </source>
</evidence>
<feature type="transmembrane region" description="Helical" evidence="6">
    <location>
        <begin position="115"/>
        <end position="133"/>
    </location>
</feature>